<dbReference type="SFLD" id="SFLDS00052">
    <property type="entry name" value="Ferric_Reductase_Domain"/>
    <property type="match status" value="1"/>
</dbReference>
<evidence type="ECO:0000256" key="8">
    <source>
        <dbReference type="ARBA" id="ARBA00023136"/>
    </source>
</evidence>
<keyword evidence="8 9" id="KW-0472">Membrane</keyword>
<evidence type="ECO:0000256" key="5">
    <source>
        <dbReference type="ARBA" id="ARBA00022989"/>
    </source>
</evidence>
<reference evidence="13" key="1">
    <citation type="journal article" date="2014" name="Genome Biol. Evol.">
        <title>Gene Loss Rather Than Gene Gain Is Associated with a Host Jump from Monocots to Dicots in the Smut Fungus Melanopsichium pennsylvanicum.</title>
        <authorList>
            <person name="Sharma R."/>
            <person name="Mishra B."/>
            <person name="Runge F."/>
            <person name="Thines M."/>
        </authorList>
    </citation>
    <scope>NUCLEOTIDE SEQUENCE</scope>
    <source>
        <strain evidence="13">4</strain>
    </source>
</reference>
<organism evidence="13">
    <name type="scientific">Melanopsichium pennsylvanicum 4</name>
    <dbReference type="NCBI Taxonomy" id="1398559"/>
    <lineage>
        <taxon>Eukaryota</taxon>
        <taxon>Fungi</taxon>
        <taxon>Dikarya</taxon>
        <taxon>Basidiomycota</taxon>
        <taxon>Ustilaginomycotina</taxon>
        <taxon>Ustilaginomycetes</taxon>
        <taxon>Ustilaginales</taxon>
        <taxon>Ustilaginaceae</taxon>
        <taxon>Melanopsichium</taxon>
    </lineage>
</organism>
<evidence type="ECO:0000259" key="11">
    <source>
        <dbReference type="Pfam" id="PF08022"/>
    </source>
</evidence>
<dbReference type="InterPro" id="IPR013121">
    <property type="entry name" value="Fe_red_NAD-bd_6"/>
</dbReference>
<evidence type="ECO:0000256" key="9">
    <source>
        <dbReference type="SAM" id="Phobius"/>
    </source>
</evidence>
<dbReference type="InterPro" id="IPR051410">
    <property type="entry name" value="Ferric/Cupric_Reductase"/>
</dbReference>
<dbReference type="SUPFAM" id="SSF52343">
    <property type="entry name" value="Ferredoxin reductase-like, C-terminal NADP-linked domain"/>
    <property type="match status" value="1"/>
</dbReference>
<evidence type="ECO:0000256" key="2">
    <source>
        <dbReference type="ARBA" id="ARBA00022448"/>
    </source>
</evidence>
<dbReference type="Pfam" id="PF08030">
    <property type="entry name" value="NAD_binding_6"/>
    <property type="match status" value="1"/>
</dbReference>
<feature type="transmembrane region" description="Helical" evidence="9">
    <location>
        <begin position="150"/>
        <end position="173"/>
    </location>
</feature>
<dbReference type="EMBL" id="HG529516">
    <property type="protein sequence ID" value="CDI51761.1"/>
    <property type="molecule type" value="Genomic_DNA"/>
</dbReference>
<evidence type="ECO:0000313" key="13">
    <source>
        <dbReference type="EMBL" id="CDI51761.1"/>
    </source>
</evidence>
<evidence type="ECO:0000256" key="6">
    <source>
        <dbReference type="ARBA" id="ARBA00023002"/>
    </source>
</evidence>
<dbReference type="InterPro" id="IPR013130">
    <property type="entry name" value="Fe3_Rdtase_TM_dom"/>
</dbReference>
<dbReference type="Pfam" id="PF01794">
    <property type="entry name" value="Ferric_reduct"/>
    <property type="match status" value="1"/>
</dbReference>
<feature type="domain" description="Ferric reductase NAD binding" evidence="12">
    <location>
        <begin position="542"/>
        <end position="836"/>
    </location>
</feature>
<dbReference type="GO" id="GO:0005886">
    <property type="term" value="C:plasma membrane"/>
    <property type="evidence" value="ECO:0007669"/>
    <property type="project" value="TreeGrafter"/>
</dbReference>
<sequence>MVTPPWVLDSFALGHIAELPGDQKEYGWATFQHYYYNSYKVPCVATPSNVTELQPQMALIADQLITAWCTYSRFLIWGLFVTLILMSGLSALVKHYFPHLHRSLTRRAPWWRGNISEHPLISQKHSQVVTCGKGCFRWLTLHLPLRLESIILVAIMALNIVPLVTFYSLYVGHNTYFPGTDTMSRRSQILRHLANRCAMLGIGQLPMLILLASRRTPVAILSQLSMSTMMLFHRWIARICYLHVVIHIFSNALNFYHSTGLIESLKLLPVQLGIVSTVMLSGLVFSSLRIFREKHYEVFVFLHISLALLMIVFTYLHIKFLHQGRLALQILVIELTAAFWAFDRTLRLLGRAAMSLSWRYADGAGAMRKAELTSYGNGAYTRMRIQVPASRLRLPPNSSCFSITANVDLEDETKRGRGRFSRTLRETSVLGIARIGAGDDIRITIPKLQWVGEHPFSVFAVGRSKSGNPDMGYLDLIIQRQSGLTQKLSRLAQAFSRPTMTTHPIPSDEYLRSMIQPKDKQVKVAIDGPFGKSPTLKGAQHAVLIAGGIGITFCYPLLVKAARGEFSSLETCKLIWIVRDDAILDVLRSNLTELLEEIRKRGGSRCQLSIDVYVTVKLKSFATQPSDSTIVMVDQRGMLPTKTECTLRSGGSSSLLAFSKSETHVSLLLGRLHSGGGEEREEVALNYHVLSKTEEDAKTPYLVYTQRVSSPQYSGYRIGGEGKVLTSEMQTQYTRSDHSNAWTVYSTMQPDSPHFPERAHICLGHLEELNGRLIFSQDVLAQTRGDAIEINRFQGRPKSMAAVHGHINKQSEYADGRIAFATCGPASMCDSVRAEVVALLKEGVDVALVEDCFNW</sequence>
<dbReference type="GO" id="GO:0000293">
    <property type="term" value="F:ferric-chelate reductase activity"/>
    <property type="evidence" value="ECO:0007669"/>
    <property type="project" value="UniProtKB-ARBA"/>
</dbReference>
<keyword evidence="3 9" id="KW-0812">Transmembrane</keyword>
<feature type="transmembrane region" description="Helical" evidence="9">
    <location>
        <begin position="193"/>
        <end position="214"/>
    </location>
</feature>
<dbReference type="GO" id="GO:0015677">
    <property type="term" value="P:copper ion import"/>
    <property type="evidence" value="ECO:0007669"/>
    <property type="project" value="TreeGrafter"/>
</dbReference>
<proteinExistence type="predicted"/>
<feature type="domain" description="Ferric oxidoreductase" evidence="10">
    <location>
        <begin position="198"/>
        <end position="313"/>
    </location>
</feature>
<dbReference type="CDD" id="cd06186">
    <property type="entry name" value="NOX_Duox_like_FAD_NADP"/>
    <property type="match status" value="1"/>
</dbReference>
<evidence type="ECO:0000259" key="12">
    <source>
        <dbReference type="Pfam" id="PF08030"/>
    </source>
</evidence>
<feature type="transmembrane region" description="Helical" evidence="9">
    <location>
        <begin position="268"/>
        <end position="291"/>
    </location>
</feature>
<protein>
    <submittedName>
        <fullName evidence="13">Related to FRE6-Ferric reductase</fullName>
    </submittedName>
</protein>
<comment type="subcellular location">
    <subcellularLocation>
        <location evidence="1">Membrane</location>
        <topology evidence="1">Multi-pass membrane protein</topology>
    </subcellularLocation>
</comment>
<keyword evidence="4" id="KW-0249">Electron transport</keyword>
<dbReference type="Pfam" id="PF08022">
    <property type="entry name" value="FAD_binding_8"/>
    <property type="match status" value="1"/>
</dbReference>
<dbReference type="Gene3D" id="3.40.50.80">
    <property type="entry name" value="Nucleotide-binding domain of ferredoxin-NADP reductase (FNR) module"/>
    <property type="match status" value="1"/>
</dbReference>
<accession>A0A077QYF5</accession>
<keyword evidence="2" id="KW-0813">Transport</keyword>
<evidence type="ECO:0000259" key="10">
    <source>
        <dbReference type="Pfam" id="PF01794"/>
    </source>
</evidence>
<dbReference type="InterPro" id="IPR013112">
    <property type="entry name" value="FAD-bd_8"/>
</dbReference>
<dbReference type="GO" id="GO:0006826">
    <property type="term" value="P:iron ion transport"/>
    <property type="evidence" value="ECO:0007669"/>
    <property type="project" value="TreeGrafter"/>
</dbReference>
<keyword evidence="5 9" id="KW-1133">Transmembrane helix</keyword>
<dbReference type="PANTHER" id="PTHR32361:SF9">
    <property type="entry name" value="FERRIC REDUCTASE TRANSMEMBRANE COMPONENT 3-RELATED"/>
    <property type="match status" value="1"/>
</dbReference>
<keyword evidence="6" id="KW-0560">Oxidoreductase</keyword>
<dbReference type="GO" id="GO:0006879">
    <property type="term" value="P:intracellular iron ion homeostasis"/>
    <property type="evidence" value="ECO:0007669"/>
    <property type="project" value="TreeGrafter"/>
</dbReference>
<dbReference type="AlphaFoldDB" id="A0A077QYF5"/>
<dbReference type="InterPro" id="IPR039261">
    <property type="entry name" value="FNR_nucleotide-bd"/>
</dbReference>
<feature type="domain" description="FAD-binding 8" evidence="11">
    <location>
        <begin position="436"/>
        <end position="533"/>
    </location>
</feature>
<feature type="transmembrane region" description="Helical" evidence="9">
    <location>
        <begin position="235"/>
        <end position="256"/>
    </location>
</feature>
<feature type="transmembrane region" description="Helical" evidence="9">
    <location>
        <begin position="74"/>
        <end position="97"/>
    </location>
</feature>
<keyword evidence="7" id="KW-0406">Ion transport</keyword>
<evidence type="ECO:0000256" key="1">
    <source>
        <dbReference type="ARBA" id="ARBA00004141"/>
    </source>
</evidence>
<dbReference type="PANTHER" id="PTHR32361">
    <property type="entry name" value="FERRIC/CUPRIC REDUCTASE TRANSMEMBRANE COMPONENT"/>
    <property type="match status" value="1"/>
</dbReference>
<evidence type="ECO:0000256" key="4">
    <source>
        <dbReference type="ARBA" id="ARBA00022982"/>
    </source>
</evidence>
<evidence type="ECO:0000256" key="7">
    <source>
        <dbReference type="ARBA" id="ARBA00023065"/>
    </source>
</evidence>
<evidence type="ECO:0000256" key="3">
    <source>
        <dbReference type="ARBA" id="ARBA00022692"/>
    </source>
</evidence>
<feature type="transmembrane region" description="Helical" evidence="9">
    <location>
        <begin position="298"/>
        <end position="318"/>
    </location>
</feature>
<name>A0A077QYF5_9BASI</name>